<protein>
    <submittedName>
        <fullName evidence="10">Nicotinate catabolism cluster-specific transcription factor</fullName>
    </submittedName>
</protein>
<evidence type="ECO:0000313" key="10">
    <source>
        <dbReference type="EMBL" id="KAF4476055.1"/>
    </source>
</evidence>
<dbReference type="PANTHER" id="PTHR47660:SF2">
    <property type="entry name" value="TRANSCRIPTION FACTOR WITH C2H2 AND ZN(2)-CYS(6) DNA BINDING DOMAIN (EUROFUNG)"/>
    <property type="match status" value="1"/>
</dbReference>
<dbReference type="GeneID" id="43613430"/>
<evidence type="ECO:0000256" key="7">
    <source>
        <dbReference type="SAM" id="MobiDB-lite"/>
    </source>
</evidence>
<keyword evidence="8" id="KW-0472">Membrane</keyword>
<feature type="region of interest" description="Disordered" evidence="7">
    <location>
        <begin position="1"/>
        <end position="30"/>
    </location>
</feature>
<reference evidence="10 11" key="2">
    <citation type="submission" date="2020-04" db="EMBL/GenBank/DDBJ databases">
        <title>Genome sequencing and assembly of multiple isolates from the Colletotrichum gloeosporioides species complex.</title>
        <authorList>
            <person name="Gan P."/>
            <person name="Shirasu K."/>
        </authorList>
    </citation>
    <scope>NUCLEOTIDE SEQUENCE [LARGE SCALE GENOMIC DNA]</scope>
    <source>
        <strain evidence="10 11">Nara gc5</strain>
    </source>
</reference>
<keyword evidence="8" id="KW-1133">Transmembrane helix</keyword>
<keyword evidence="4" id="KW-0804">Transcription</keyword>
<keyword evidence="8" id="KW-0812">Transmembrane</keyword>
<dbReference type="AlphaFoldDB" id="A0A7J6IJU9"/>
<evidence type="ECO:0000259" key="9">
    <source>
        <dbReference type="PROSITE" id="PS50157"/>
    </source>
</evidence>
<accession>A0A7J6IJU9</accession>
<dbReference type="OrthoDB" id="40579at2759"/>
<comment type="caution">
    <text evidence="10">The sequence shown here is derived from an EMBL/GenBank/DDBJ whole genome shotgun (WGS) entry which is preliminary data.</text>
</comment>
<dbReference type="GO" id="GO:0008270">
    <property type="term" value="F:zinc ion binding"/>
    <property type="evidence" value="ECO:0007669"/>
    <property type="project" value="UniProtKB-KW"/>
</dbReference>
<feature type="compositionally biased region" description="Polar residues" evidence="7">
    <location>
        <begin position="98"/>
        <end position="118"/>
    </location>
</feature>
<dbReference type="InterPro" id="IPR036236">
    <property type="entry name" value="Znf_C2H2_sf"/>
</dbReference>
<feature type="region of interest" description="Disordered" evidence="7">
    <location>
        <begin position="74"/>
        <end position="129"/>
    </location>
</feature>
<name>A0A7J6IJU9_COLFN</name>
<evidence type="ECO:0000256" key="5">
    <source>
        <dbReference type="ARBA" id="ARBA00023242"/>
    </source>
</evidence>
<dbReference type="GO" id="GO:0003677">
    <property type="term" value="F:DNA binding"/>
    <property type="evidence" value="ECO:0007669"/>
    <property type="project" value="InterPro"/>
</dbReference>
<evidence type="ECO:0000256" key="2">
    <source>
        <dbReference type="ARBA" id="ARBA00022833"/>
    </source>
</evidence>
<gene>
    <name evidence="10" type="primary">hxnR-3</name>
    <name evidence="10" type="ORF">CGGC5_v014508</name>
</gene>
<dbReference type="EMBL" id="ANPB02000009">
    <property type="protein sequence ID" value="KAF4476055.1"/>
    <property type="molecule type" value="Genomic_DNA"/>
</dbReference>
<evidence type="ECO:0000256" key="4">
    <source>
        <dbReference type="ARBA" id="ARBA00023163"/>
    </source>
</evidence>
<feature type="domain" description="C2H2-type" evidence="9">
    <location>
        <begin position="27"/>
        <end position="54"/>
    </location>
</feature>
<feature type="domain" description="C2H2-type" evidence="9">
    <location>
        <begin position="55"/>
        <end position="82"/>
    </location>
</feature>
<dbReference type="Pfam" id="PF00096">
    <property type="entry name" value="zf-C2H2"/>
    <property type="match status" value="1"/>
</dbReference>
<evidence type="ECO:0000256" key="1">
    <source>
        <dbReference type="ARBA" id="ARBA00022723"/>
    </source>
</evidence>
<dbReference type="InParanoid" id="A0A7J6IJU9"/>
<evidence type="ECO:0000313" key="11">
    <source>
        <dbReference type="Proteomes" id="UP000011096"/>
    </source>
</evidence>
<dbReference type="Proteomes" id="UP000011096">
    <property type="component" value="Unassembled WGS sequence"/>
</dbReference>
<dbReference type="Pfam" id="PF04082">
    <property type="entry name" value="Fungal_trans"/>
    <property type="match status" value="1"/>
</dbReference>
<evidence type="ECO:0000256" key="8">
    <source>
        <dbReference type="SAM" id="Phobius"/>
    </source>
</evidence>
<keyword evidence="1" id="KW-0479">Metal-binding</keyword>
<dbReference type="PANTHER" id="PTHR47660">
    <property type="entry name" value="TRANSCRIPTION FACTOR WITH C2H2 AND ZN(2)-CYS(6) DNA BINDING DOMAIN (EUROFUNG)-RELATED-RELATED"/>
    <property type="match status" value="1"/>
</dbReference>
<dbReference type="SMART" id="SM00355">
    <property type="entry name" value="ZnF_C2H2"/>
    <property type="match status" value="2"/>
</dbReference>
<proteinExistence type="predicted"/>
<keyword evidence="3" id="KW-0805">Transcription regulation</keyword>
<dbReference type="RefSeq" id="XP_066007379.1">
    <property type="nucleotide sequence ID" value="XM_066153106.1"/>
</dbReference>
<keyword evidence="5" id="KW-0539">Nucleus</keyword>
<dbReference type="PROSITE" id="PS00028">
    <property type="entry name" value="ZINC_FINGER_C2H2_1"/>
    <property type="match status" value="2"/>
</dbReference>
<keyword evidence="11" id="KW-1185">Reference proteome</keyword>
<feature type="transmembrane region" description="Helical" evidence="8">
    <location>
        <begin position="706"/>
        <end position="728"/>
    </location>
</feature>
<keyword evidence="2" id="KW-0862">Zinc</keyword>
<organism evidence="10 11">
    <name type="scientific">Colletotrichum fructicola (strain Nara gc5)</name>
    <name type="common">Anthracnose fungus</name>
    <name type="synonym">Colletotrichum gloeosporioides (strain Nara gc5)</name>
    <dbReference type="NCBI Taxonomy" id="1213859"/>
    <lineage>
        <taxon>Eukaryota</taxon>
        <taxon>Fungi</taxon>
        <taxon>Dikarya</taxon>
        <taxon>Ascomycota</taxon>
        <taxon>Pezizomycotina</taxon>
        <taxon>Sordariomycetes</taxon>
        <taxon>Hypocreomycetidae</taxon>
        <taxon>Glomerellales</taxon>
        <taxon>Glomerellaceae</taxon>
        <taxon>Colletotrichum</taxon>
        <taxon>Colletotrichum gloeosporioides species complex</taxon>
    </lineage>
</organism>
<reference evidence="10 11" key="1">
    <citation type="submission" date="2012-08" db="EMBL/GenBank/DDBJ databases">
        <authorList>
            <person name="Gan P.H.P."/>
            <person name="Ikeda K."/>
            <person name="Irieda H."/>
            <person name="Narusaka M."/>
            <person name="O'Connell R.J."/>
            <person name="Narusaka Y."/>
            <person name="Takano Y."/>
            <person name="Kubo Y."/>
            <person name="Shirasu K."/>
        </authorList>
    </citation>
    <scope>NUCLEOTIDE SEQUENCE [LARGE SCALE GENOMIC DNA]</scope>
    <source>
        <strain evidence="10 11">Nara gc5</strain>
    </source>
</reference>
<dbReference type="GO" id="GO:0006351">
    <property type="term" value="P:DNA-templated transcription"/>
    <property type="evidence" value="ECO:0007669"/>
    <property type="project" value="InterPro"/>
</dbReference>
<dbReference type="PROSITE" id="PS50157">
    <property type="entry name" value="ZINC_FINGER_C2H2_2"/>
    <property type="match status" value="2"/>
</dbReference>
<sequence>MSSPRGSQASDPVAETIHASPQTQPGHECSICHKRYERSDHLKRHVASHQNSRPHACHRCSRRFNRKDLLTRHLANHNPEGGDNGDGSTGLERALQASPASAPTQEPSPSATTPQAPGTSPRPDASESAAIHGSMDLDPVFDPLDLAQDGRVMEQATLPVPFEAMDPAMMSEPLWENLNIPSGVFHFYQDVDFLFDDTFHNLPPEHKHGYQQGRLTQHLPGNNARNEHILEGSPPPDLSQATPTSIQSDTHVPGYEAFQKSPWLWAPVRQDHAYAESQQLSINEAQLMETSEVEETARVSPRMPKMAHASTRDEILSLALKFSQSNLKIRSFPSFNLLNILIQAFFVRQSTLIDAWIHVASFDPDQCHSELLGGVVAAGSTLFAVTNVWKMGLALQEIVRLATCDAIDRDNRRARDLQSIQSFVLWGDIGLWSGFRRKMEIGEGFAHTVPTMLRRAGAFRRNYYPPIETPTADDDEDVLRKKWLALVLQVFINDMRSSIAFNRNPILSPVEMTFTLPAPRDLWDARDPFEWRARYLSKPNRQVTISLVDGMQNPSKLDSEIELIDIELSTHAILYGLWGRVHSFFDAKAFALRDSSSAPRSTSNLWVEAQRQDLQQKIRAAHTKLGWIYPLSAEADLIGNFLLMSLHVSSDDIQAFAGRYGEEELRQAIPRLREWGHSEDKYSTLWHAGQVLKAARSYPPTLLRGFHAIAVYHACLSLWIASIISTFYRHRSWKALFACW</sequence>
<dbReference type="InterPro" id="IPR007219">
    <property type="entry name" value="XnlR_reg_dom"/>
</dbReference>
<evidence type="ECO:0000256" key="3">
    <source>
        <dbReference type="ARBA" id="ARBA00023015"/>
    </source>
</evidence>
<dbReference type="InterPro" id="IPR013087">
    <property type="entry name" value="Znf_C2H2_type"/>
</dbReference>
<evidence type="ECO:0000256" key="6">
    <source>
        <dbReference type="PROSITE-ProRule" id="PRU00042"/>
    </source>
</evidence>
<keyword evidence="6" id="KW-0863">Zinc-finger</keyword>
<dbReference type="SUPFAM" id="SSF57667">
    <property type="entry name" value="beta-beta-alpha zinc fingers"/>
    <property type="match status" value="1"/>
</dbReference>
<feature type="compositionally biased region" description="Polar residues" evidence="7">
    <location>
        <begin position="1"/>
        <end position="10"/>
    </location>
</feature>
<dbReference type="Gene3D" id="3.30.160.60">
    <property type="entry name" value="Classic Zinc Finger"/>
    <property type="match status" value="1"/>
</dbReference>